<comment type="subcellular location">
    <subcellularLocation>
        <location evidence="1">Membrane</location>
    </subcellularLocation>
</comment>
<dbReference type="GO" id="GO:0000166">
    <property type="term" value="F:nucleotide binding"/>
    <property type="evidence" value="ECO:0007669"/>
    <property type="project" value="UniProtKB-KW"/>
</dbReference>
<dbReference type="InterPro" id="IPR029787">
    <property type="entry name" value="Nucleotide_cyclase"/>
</dbReference>
<feature type="compositionally biased region" description="Gly residues" evidence="7">
    <location>
        <begin position="99"/>
        <end position="115"/>
    </location>
</feature>
<dbReference type="GO" id="GO:0035556">
    <property type="term" value="P:intracellular signal transduction"/>
    <property type="evidence" value="ECO:0007669"/>
    <property type="project" value="InterPro"/>
</dbReference>
<accession>A0A3S5B3D0</accession>
<feature type="domain" description="Guanylate cyclase" evidence="8">
    <location>
        <begin position="6"/>
        <end position="47"/>
    </location>
</feature>
<keyword evidence="5" id="KW-0472">Membrane</keyword>
<keyword evidence="3" id="KW-0547">Nucleotide-binding</keyword>
<evidence type="ECO:0000256" key="7">
    <source>
        <dbReference type="SAM" id="MobiDB-lite"/>
    </source>
</evidence>
<sequence>MITTSTYKIHCSNTTYELLVNTGCFTFEQRGTIAIKGKGEMKTWWVLNRVHDTLPHDCCPLPDFKARRKLKAALVKAFPATETAGVPDNGGVNASSGGISKGGIRNGGGPDTGAP</sequence>
<keyword evidence="10" id="KW-1185">Reference proteome</keyword>
<evidence type="ECO:0000313" key="10">
    <source>
        <dbReference type="Proteomes" id="UP000784294"/>
    </source>
</evidence>
<dbReference type="PANTHER" id="PTHR11920">
    <property type="entry name" value="GUANYLYL CYCLASE"/>
    <property type="match status" value="1"/>
</dbReference>
<dbReference type="GO" id="GO:0004016">
    <property type="term" value="F:adenylate cyclase activity"/>
    <property type="evidence" value="ECO:0007669"/>
    <property type="project" value="TreeGrafter"/>
</dbReference>
<evidence type="ECO:0000256" key="1">
    <source>
        <dbReference type="ARBA" id="ARBA00004370"/>
    </source>
</evidence>
<evidence type="ECO:0000256" key="6">
    <source>
        <dbReference type="ARBA" id="ARBA00023239"/>
    </source>
</evidence>
<evidence type="ECO:0000256" key="4">
    <source>
        <dbReference type="ARBA" id="ARBA00022989"/>
    </source>
</evidence>
<gene>
    <name evidence="9" type="ORF">PXEA_LOCUS5496</name>
</gene>
<protein>
    <recommendedName>
        <fullName evidence="8">Guanylate cyclase domain-containing protein</fullName>
    </recommendedName>
</protein>
<dbReference type="SUPFAM" id="SSF55073">
    <property type="entry name" value="Nucleotide cyclase"/>
    <property type="match status" value="1"/>
</dbReference>
<keyword evidence="2" id="KW-0812">Transmembrane</keyword>
<dbReference type="GO" id="GO:0005886">
    <property type="term" value="C:plasma membrane"/>
    <property type="evidence" value="ECO:0007669"/>
    <property type="project" value="TreeGrafter"/>
</dbReference>
<keyword evidence="4" id="KW-1133">Transmembrane helix</keyword>
<name>A0A3S5B3D0_9PLAT</name>
<dbReference type="Gene3D" id="3.30.70.1230">
    <property type="entry name" value="Nucleotide cyclase"/>
    <property type="match status" value="1"/>
</dbReference>
<dbReference type="Proteomes" id="UP000784294">
    <property type="component" value="Unassembled WGS sequence"/>
</dbReference>
<feature type="region of interest" description="Disordered" evidence="7">
    <location>
        <begin position="82"/>
        <end position="115"/>
    </location>
</feature>
<organism evidence="9 10">
    <name type="scientific">Protopolystoma xenopodis</name>
    <dbReference type="NCBI Taxonomy" id="117903"/>
    <lineage>
        <taxon>Eukaryota</taxon>
        <taxon>Metazoa</taxon>
        <taxon>Spiralia</taxon>
        <taxon>Lophotrochozoa</taxon>
        <taxon>Platyhelminthes</taxon>
        <taxon>Monogenea</taxon>
        <taxon>Polyopisthocotylea</taxon>
        <taxon>Polystomatidea</taxon>
        <taxon>Polystomatidae</taxon>
        <taxon>Protopolystoma</taxon>
    </lineage>
</organism>
<dbReference type="PANTHER" id="PTHR11920:SF335">
    <property type="entry name" value="GUANYLATE CYCLASE"/>
    <property type="match status" value="1"/>
</dbReference>
<comment type="caution">
    <text evidence="9">The sequence shown here is derived from an EMBL/GenBank/DDBJ whole genome shotgun (WGS) entry which is preliminary data.</text>
</comment>
<evidence type="ECO:0000256" key="3">
    <source>
        <dbReference type="ARBA" id="ARBA00022741"/>
    </source>
</evidence>
<dbReference type="GO" id="GO:0007168">
    <property type="term" value="P:receptor guanylyl cyclase signaling pathway"/>
    <property type="evidence" value="ECO:0007669"/>
    <property type="project" value="TreeGrafter"/>
</dbReference>
<dbReference type="InterPro" id="IPR001054">
    <property type="entry name" value="A/G_cyclase"/>
</dbReference>
<reference evidence="9" key="1">
    <citation type="submission" date="2018-11" db="EMBL/GenBank/DDBJ databases">
        <authorList>
            <consortium name="Pathogen Informatics"/>
        </authorList>
    </citation>
    <scope>NUCLEOTIDE SEQUENCE</scope>
</reference>
<dbReference type="AlphaFoldDB" id="A0A3S5B3D0"/>
<proteinExistence type="predicted"/>
<dbReference type="Pfam" id="PF00211">
    <property type="entry name" value="Guanylate_cyc"/>
    <property type="match status" value="1"/>
</dbReference>
<evidence type="ECO:0000259" key="8">
    <source>
        <dbReference type="Pfam" id="PF00211"/>
    </source>
</evidence>
<dbReference type="OrthoDB" id="1890790at2759"/>
<dbReference type="GO" id="GO:0001653">
    <property type="term" value="F:peptide receptor activity"/>
    <property type="evidence" value="ECO:0007669"/>
    <property type="project" value="TreeGrafter"/>
</dbReference>
<dbReference type="InterPro" id="IPR050401">
    <property type="entry name" value="Cyclic_nucleotide_synthase"/>
</dbReference>
<dbReference type="GO" id="GO:0004383">
    <property type="term" value="F:guanylate cyclase activity"/>
    <property type="evidence" value="ECO:0007669"/>
    <property type="project" value="TreeGrafter"/>
</dbReference>
<dbReference type="EMBL" id="CAAALY010013639">
    <property type="protein sequence ID" value="VEL12056.1"/>
    <property type="molecule type" value="Genomic_DNA"/>
</dbReference>
<evidence type="ECO:0000256" key="5">
    <source>
        <dbReference type="ARBA" id="ARBA00023136"/>
    </source>
</evidence>
<keyword evidence="6" id="KW-0456">Lyase</keyword>
<evidence type="ECO:0000313" key="9">
    <source>
        <dbReference type="EMBL" id="VEL12056.1"/>
    </source>
</evidence>
<evidence type="ECO:0000256" key="2">
    <source>
        <dbReference type="ARBA" id="ARBA00022692"/>
    </source>
</evidence>